<feature type="domain" description="PucR C-terminal helix-turn-helix" evidence="2">
    <location>
        <begin position="457"/>
        <end position="513"/>
    </location>
</feature>
<dbReference type="Pfam" id="PF07905">
    <property type="entry name" value="PucR"/>
    <property type="match status" value="1"/>
</dbReference>
<dbReference type="Proteomes" id="UP001389717">
    <property type="component" value="Unassembled WGS sequence"/>
</dbReference>
<evidence type="ECO:0000313" key="3">
    <source>
        <dbReference type="EMBL" id="MEL3971234.1"/>
    </source>
</evidence>
<reference evidence="3 4" key="1">
    <citation type="submission" date="2024-04" db="EMBL/GenBank/DDBJ databases">
        <title>Bacillus oryzaecorticis sp. nov., a moderately halophilic bacterium isolated from rice husks.</title>
        <authorList>
            <person name="Zhu H.-S."/>
        </authorList>
    </citation>
    <scope>NUCLEOTIDE SEQUENCE [LARGE SCALE GENOMIC DNA]</scope>
    <source>
        <strain evidence="3 4">ZC255</strain>
    </source>
</reference>
<proteinExistence type="predicted"/>
<dbReference type="InterPro" id="IPR025736">
    <property type="entry name" value="PucR_C-HTH_dom"/>
</dbReference>
<gene>
    <name evidence="3" type="ORF">AAEO50_02990</name>
</gene>
<evidence type="ECO:0000313" key="4">
    <source>
        <dbReference type="Proteomes" id="UP001389717"/>
    </source>
</evidence>
<keyword evidence="4" id="KW-1185">Reference proteome</keyword>
<dbReference type="Pfam" id="PF13556">
    <property type="entry name" value="HTH_30"/>
    <property type="match status" value="1"/>
</dbReference>
<evidence type="ECO:0000259" key="1">
    <source>
        <dbReference type="Pfam" id="PF07905"/>
    </source>
</evidence>
<feature type="domain" description="Purine catabolism PurC-like" evidence="1">
    <location>
        <begin position="12"/>
        <end position="128"/>
    </location>
</feature>
<organism evidence="3 4">
    <name type="scientific">Rossellomorea oryzaecorticis</name>
    <dbReference type="NCBI Taxonomy" id="1396505"/>
    <lineage>
        <taxon>Bacteria</taxon>
        <taxon>Bacillati</taxon>
        <taxon>Bacillota</taxon>
        <taxon>Bacilli</taxon>
        <taxon>Bacillales</taxon>
        <taxon>Bacillaceae</taxon>
        <taxon>Rossellomorea</taxon>
    </lineage>
</organism>
<dbReference type="RefSeq" id="WP_341980261.1">
    <property type="nucleotide sequence ID" value="NZ_JBBYAF010000004.1"/>
</dbReference>
<dbReference type="EMBL" id="JBBYAF010000004">
    <property type="protein sequence ID" value="MEL3971234.1"/>
    <property type="molecule type" value="Genomic_DNA"/>
</dbReference>
<protein>
    <submittedName>
        <fullName evidence="3">PucR family transcriptional regulator ligand-binding domain-containing protein</fullName>
    </submittedName>
</protein>
<comment type="caution">
    <text evidence="3">The sequence shown here is derived from an EMBL/GenBank/DDBJ whole genome shotgun (WGS) entry which is preliminary data.</text>
</comment>
<name>A0ABU9K597_9BACI</name>
<sequence length="532" mass="62416">MKSLYYHSVESILSRKYFDHARIIAGKKGLQRQVKWVHVVEVISIKNLLNGNELILTTGLALKEESAFICLLEQLIESEAAALCVELDTNISAIPRSVMDMADLYDFPVIVFEREVPFVSITHDIHSVLINQQYEMMKKLDDFAQVLNKRLLTVNHTQEILNVLHKELEVPVIFQLKEQDPQFHPPMKRTEEIKMLNRYENHLGNPRGDFTSAKVILFDQEYAELFIYRDEHPFSEYEVLLLDRTSTALAQFLMRELYFNEKKRIEESKWIMSWLKGEQSNERLDTYLRGLKMNFHGGVVCVFSDSKEQEARDYTYFNLVARSIFEQQGFHALPEKDGDDLLFILLDTRKRSDWKKRIKTALEKIQKSHFLQNGKETIISIGKYQEEMMDIHLSFKTARESLLFRSIIKGQQRVFFFDDLHLYRLISIVNNNVNLWEMIEEYLNPIIEYDEENDGSLLLTLKVFLSCQGSKQETAKKLFIVRQTLYHRLKKIEELLGDDYMSSDKRLAIEFLLSAHDYLGPLKKGSRKSAVK</sequence>
<dbReference type="PANTHER" id="PTHR33744">
    <property type="entry name" value="CARBOHYDRATE DIACID REGULATOR"/>
    <property type="match status" value="1"/>
</dbReference>
<dbReference type="InterPro" id="IPR012914">
    <property type="entry name" value="PucR_dom"/>
</dbReference>
<dbReference type="InterPro" id="IPR042070">
    <property type="entry name" value="PucR_C-HTH_sf"/>
</dbReference>
<accession>A0ABU9K597</accession>
<dbReference type="Gene3D" id="1.10.10.2840">
    <property type="entry name" value="PucR C-terminal helix-turn-helix domain"/>
    <property type="match status" value="1"/>
</dbReference>
<evidence type="ECO:0000259" key="2">
    <source>
        <dbReference type="Pfam" id="PF13556"/>
    </source>
</evidence>
<dbReference type="InterPro" id="IPR051448">
    <property type="entry name" value="CdaR-like_regulators"/>
</dbReference>